<organism evidence="1 2">
    <name type="scientific">Ancylostoma duodenale</name>
    <dbReference type="NCBI Taxonomy" id="51022"/>
    <lineage>
        <taxon>Eukaryota</taxon>
        <taxon>Metazoa</taxon>
        <taxon>Ecdysozoa</taxon>
        <taxon>Nematoda</taxon>
        <taxon>Chromadorea</taxon>
        <taxon>Rhabditida</taxon>
        <taxon>Rhabditina</taxon>
        <taxon>Rhabditomorpha</taxon>
        <taxon>Strongyloidea</taxon>
        <taxon>Ancylostomatidae</taxon>
        <taxon>Ancylostomatinae</taxon>
        <taxon>Ancylostoma</taxon>
    </lineage>
</organism>
<evidence type="ECO:0000313" key="1">
    <source>
        <dbReference type="EMBL" id="KIH59360.1"/>
    </source>
</evidence>
<reference evidence="1 2" key="1">
    <citation type="submission" date="2013-12" db="EMBL/GenBank/DDBJ databases">
        <title>Draft genome of the parsitic nematode Ancylostoma duodenale.</title>
        <authorList>
            <person name="Mitreva M."/>
        </authorList>
    </citation>
    <scope>NUCLEOTIDE SEQUENCE [LARGE SCALE GENOMIC DNA]</scope>
    <source>
        <strain evidence="1 2">Zhejiang</strain>
    </source>
</reference>
<name>A0A0C2GE01_9BILA</name>
<gene>
    <name evidence="1" type="ORF">ANCDUO_10411</name>
</gene>
<evidence type="ECO:0000313" key="2">
    <source>
        <dbReference type="Proteomes" id="UP000054047"/>
    </source>
</evidence>
<dbReference type="EMBL" id="KN732044">
    <property type="protein sequence ID" value="KIH59360.1"/>
    <property type="molecule type" value="Genomic_DNA"/>
</dbReference>
<sequence>MYRLEDFVANTKKIVKHAPVDGHYFENSYDEALRLIRNELDQQSARNRPQKSGPVGFIAGGGALALERDGQRGDILVKMATTFNRMLEILEEWSAFGLGSSSGPLMKG</sequence>
<dbReference type="OrthoDB" id="5850610at2759"/>
<proteinExistence type="predicted"/>
<keyword evidence="2" id="KW-1185">Reference proteome</keyword>
<protein>
    <submittedName>
        <fullName evidence="1">Uncharacterized protein</fullName>
    </submittedName>
</protein>
<accession>A0A0C2GE01</accession>
<dbReference type="AlphaFoldDB" id="A0A0C2GE01"/>
<dbReference type="Proteomes" id="UP000054047">
    <property type="component" value="Unassembled WGS sequence"/>
</dbReference>